<feature type="chain" id="PRO_5044254639" evidence="2">
    <location>
        <begin position="29"/>
        <end position="353"/>
    </location>
</feature>
<evidence type="ECO:0000256" key="2">
    <source>
        <dbReference type="SAM" id="SignalP"/>
    </source>
</evidence>
<sequence length="353" mass="38032">MSAAKRAGRVALPAAASLALCAALLALAPGCKRTGASTSSQAAEASVAPAPAPATDPALNWGGTTPHDKPPLPDPLIAQAEAVMRKADPVFDKFEVNYVTGDLDRAGRDDVVIEYGIGDEGAMRHIAKSVRVLLARDGGLQLQADQTDKFEDCPAVRAIRDGRLWADGLEACMLPFPRTLNYYQFEWRNGALVRVSTEDARQRVLSRLRAMREAIEAGKRSALDANLRPGPPIHGEAAPAPDPVFADADRRRAFADAVGLLSRLELKRLGPHESVVSFVKPRGADAGERKLLIDTAPDDATVEIDGYTYVVDARATVEWPEGDGVGYHLRWRLIDGELYLEEADAHDLDGLES</sequence>
<feature type="signal peptide" evidence="2">
    <location>
        <begin position="1"/>
        <end position="28"/>
    </location>
</feature>
<keyword evidence="2" id="KW-0732">Signal</keyword>
<reference evidence="3 4" key="1">
    <citation type="submission" date="2015-11" db="EMBL/GenBank/DDBJ databases">
        <title>Genome sequences of Lysobacter enzymogenes strain C3 and Lysobacter antibioticus ATCC 29479.</title>
        <authorList>
            <person name="Kobayashi D.Y."/>
        </authorList>
    </citation>
    <scope>NUCLEOTIDE SEQUENCE [LARGE SCALE GENOMIC DNA]</scope>
    <source>
        <strain evidence="3 4">C3</strain>
    </source>
</reference>
<evidence type="ECO:0000256" key="1">
    <source>
        <dbReference type="SAM" id="MobiDB-lite"/>
    </source>
</evidence>
<evidence type="ECO:0000313" key="3">
    <source>
        <dbReference type="EMBL" id="ALN58087.1"/>
    </source>
</evidence>
<feature type="region of interest" description="Disordered" evidence="1">
    <location>
        <begin position="42"/>
        <end position="72"/>
    </location>
</feature>
<dbReference type="Proteomes" id="UP000061569">
    <property type="component" value="Chromosome"/>
</dbReference>
<dbReference type="STRING" id="69.GLE_2739"/>
<feature type="compositionally biased region" description="Low complexity" evidence="1">
    <location>
        <begin position="42"/>
        <end position="58"/>
    </location>
</feature>
<proteinExistence type="predicted"/>
<dbReference type="EMBL" id="CP013140">
    <property type="protein sequence ID" value="ALN58087.1"/>
    <property type="molecule type" value="Genomic_DNA"/>
</dbReference>
<dbReference type="AlphaFoldDB" id="A0A0S2DHF2"/>
<evidence type="ECO:0000313" key="4">
    <source>
        <dbReference type="Proteomes" id="UP000061569"/>
    </source>
</evidence>
<organism evidence="3 4">
    <name type="scientific">Lysobacter enzymogenes</name>
    <dbReference type="NCBI Taxonomy" id="69"/>
    <lineage>
        <taxon>Bacteria</taxon>
        <taxon>Pseudomonadati</taxon>
        <taxon>Pseudomonadota</taxon>
        <taxon>Gammaproteobacteria</taxon>
        <taxon>Lysobacterales</taxon>
        <taxon>Lysobacteraceae</taxon>
        <taxon>Lysobacter</taxon>
    </lineage>
</organism>
<dbReference type="OrthoDB" id="6022666at2"/>
<gene>
    <name evidence="3" type="ORF">GLE_2739</name>
</gene>
<protein>
    <submittedName>
        <fullName evidence="3">Uncharacterized protein</fullName>
    </submittedName>
</protein>
<dbReference type="KEGG" id="lez:GLE_2739"/>
<accession>A0A0S2DHF2</accession>
<dbReference type="PATRIC" id="fig|69.6.peg.2697"/>
<name>A0A0S2DHF2_LYSEN</name>